<dbReference type="GO" id="GO:0006412">
    <property type="term" value="P:translation"/>
    <property type="evidence" value="ECO:0007669"/>
    <property type="project" value="UniProtKB-UniRule"/>
</dbReference>
<dbReference type="OrthoDB" id="191241at2157"/>
<reference evidence="6" key="1">
    <citation type="submission" date="2016-10" db="EMBL/GenBank/DDBJ databases">
        <authorList>
            <person name="Varghese N."/>
            <person name="Submissions S."/>
        </authorList>
    </citation>
    <scope>NUCLEOTIDE SEQUENCE [LARGE SCALE GENOMIC DNA]</scope>
    <source>
        <strain evidence="6">CGMCC 1.10121</strain>
    </source>
</reference>
<dbReference type="AlphaFoldDB" id="A0A1H8QV01"/>
<evidence type="ECO:0000313" key="5">
    <source>
        <dbReference type="EMBL" id="SEO58120.1"/>
    </source>
</evidence>
<dbReference type="Pfam" id="PF01775">
    <property type="entry name" value="Ribosomal_L18A"/>
    <property type="match status" value="1"/>
</dbReference>
<dbReference type="GO" id="GO:1990904">
    <property type="term" value="C:ribonucleoprotein complex"/>
    <property type="evidence" value="ECO:0007669"/>
    <property type="project" value="UniProtKB-KW"/>
</dbReference>
<dbReference type="Gene3D" id="3.10.20.10">
    <property type="match status" value="1"/>
</dbReference>
<dbReference type="NCBIfam" id="NF001981">
    <property type="entry name" value="PRK00773.1-1"/>
    <property type="match status" value="1"/>
</dbReference>
<evidence type="ECO:0000313" key="6">
    <source>
        <dbReference type="Proteomes" id="UP000199126"/>
    </source>
</evidence>
<dbReference type="SUPFAM" id="SSF160374">
    <property type="entry name" value="RplX-like"/>
    <property type="match status" value="1"/>
</dbReference>
<keyword evidence="3" id="KW-0694">RNA-binding</keyword>
<evidence type="ECO:0000256" key="3">
    <source>
        <dbReference type="HAMAP-Rule" id="MF_00273"/>
    </source>
</evidence>
<organism evidence="5 6">
    <name type="scientific">Halogranum amylolyticum</name>
    <dbReference type="NCBI Taxonomy" id="660520"/>
    <lineage>
        <taxon>Archaea</taxon>
        <taxon>Methanobacteriati</taxon>
        <taxon>Methanobacteriota</taxon>
        <taxon>Stenosarchaea group</taxon>
        <taxon>Halobacteria</taxon>
        <taxon>Halobacteriales</taxon>
        <taxon>Haloferacaceae</taxon>
    </lineage>
</organism>
<evidence type="ECO:0000259" key="4">
    <source>
        <dbReference type="Pfam" id="PF01775"/>
    </source>
</evidence>
<evidence type="ECO:0000256" key="2">
    <source>
        <dbReference type="ARBA" id="ARBA00023274"/>
    </source>
</evidence>
<dbReference type="RefSeq" id="WP_089822620.1">
    <property type="nucleotide sequence ID" value="NZ_FODV01000003.1"/>
</dbReference>
<dbReference type="EMBL" id="FODV01000003">
    <property type="protein sequence ID" value="SEO58120.1"/>
    <property type="molecule type" value="Genomic_DNA"/>
</dbReference>
<dbReference type="GO" id="GO:0005840">
    <property type="term" value="C:ribosome"/>
    <property type="evidence" value="ECO:0007669"/>
    <property type="project" value="UniProtKB-KW"/>
</dbReference>
<dbReference type="InterPro" id="IPR028877">
    <property type="entry name" value="Ribosomal_eL20"/>
</dbReference>
<keyword evidence="3" id="KW-0699">rRNA-binding</keyword>
<accession>A0A1H8QV01</accession>
<keyword evidence="6" id="KW-1185">Reference proteome</keyword>
<dbReference type="Proteomes" id="UP000199126">
    <property type="component" value="Unassembled WGS sequence"/>
</dbReference>
<protein>
    <recommendedName>
        <fullName evidence="3">Large ribosomal subunit protein eL20</fullName>
    </recommendedName>
</protein>
<comment type="similarity">
    <text evidence="3">Belongs to the eukaryotic ribosomal protein eL20 family.</text>
</comment>
<keyword evidence="2 3" id="KW-0687">Ribonucleoprotein</keyword>
<dbReference type="InterPro" id="IPR023573">
    <property type="entry name" value="Ribosomal_eL20_dom"/>
</dbReference>
<dbReference type="HAMAP" id="MF_00273">
    <property type="entry name" value="Ribosomal_eL20"/>
    <property type="match status" value="1"/>
</dbReference>
<proteinExistence type="inferred from homology"/>
<feature type="domain" description="Large ribosomal subunit protein eL20" evidence="4">
    <location>
        <begin position="1"/>
        <end position="55"/>
    </location>
</feature>
<comment type="subunit">
    <text evidence="3">Part of the 50S ribosomal subunit. Binds 23S rRNA.</text>
</comment>
<name>A0A1H8QV01_9EURY</name>
<evidence type="ECO:0000256" key="1">
    <source>
        <dbReference type="ARBA" id="ARBA00022980"/>
    </source>
</evidence>
<sequence>MSQFTVSGRFRSRDGWKPFTKQVEATNENVASEHVLSRFGSEHGLKRTHVEVSEVTAA</sequence>
<keyword evidence="1 3" id="KW-0689">Ribosomal protein</keyword>
<gene>
    <name evidence="3" type="primary">rpl18a</name>
    <name evidence="3" type="synonym">rpl20e</name>
    <name evidence="3" type="synonym">rplX</name>
    <name evidence="5" type="ORF">SAMN04487948_103333</name>
</gene>
<dbReference type="GO" id="GO:0003735">
    <property type="term" value="F:structural constituent of ribosome"/>
    <property type="evidence" value="ECO:0007669"/>
    <property type="project" value="InterPro"/>
</dbReference>
<dbReference type="GO" id="GO:0070180">
    <property type="term" value="F:large ribosomal subunit rRNA binding"/>
    <property type="evidence" value="ECO:0007669"/>
    <property type="project" value="UniProtKB-UniRule"/>
</dbReference>